<dbReference type="Proteomes" id="UP000823598">
    <property type="component" value="Unassembled WGS sequence"/>
</dbReference>
<protein>
    <submittedName>
        <fullName evidence="5">TonB-dependent receptor</fullName>
    </submittedName>
</protein>
<comment type="subcellular location">
    <subcellularLocation>
        <location evidence="1">Cell outer membrane</location>
    </subcellularLocation>
</comment>
<evidence type="ECO:0000313" key="5">
    <source>
        <dbReference type="EMBL" id="MBO8475939.1"/>
    </source>
</evidence>
<accession>A0A9D9NJA3</accession>
<evidence type="ECO:0000256" key="4">
    <source>
        <dbReference type="SAM" id="SignalP"/>
    </source>
</evidence>
<gene>
    <name evidence="5" type="ORF">IAB88_02985</name>
</gene>
<sequence length="915" mass="103989">MRLKLFLLLLVLAVVPVSAQQTGLQGVVVDAGNGLPVSGASILLEGQGKSVTAGPSGDFLISDATPGTDKLHIMAYGYDDFVMEVNIIMNVVDDLGEIRIEPEEVSFLESEDFLLLDESQIEDEEGNDQSIGMLTGASDNVFYSAANYDFSTMRFRIRGYEQEYSQMYINGVHFTDAIRGRFNYSTIGGMNQAFKNRTVGLGLSATGFSLGEIGGASNINTMAKDYAPGFRGTLSYTNGAYTTRGMITYSTGLRDNGWAFTLSAIGRYSKEGITEGTFYHSAGLFLSLQKVFNNNHSLGITLYGAPTQRATSSATYEEVYELADSYMYNPNWGWQDGKKRAARIVESFDPTAIINWIWEPKSGTTLNTGAAIRYSMYSSSALNWYNAADPRPDYYRYLPSYYKDNQEMFDLYTDLWQNNESQRQIDWNNLYRTNYLTKLYCDQNGQPYRGSTYILENRHSNQKNVFFNSTLNHRINDYMTLQAGVGLNFTQATYYKTIRDLLGGDYWTDTDQFAERDFPDRPDMLQNDLNNPNRKVGVGDKFGYNYDINSIIANAWIQNMINLDHWDINYGLKVSYTQFQRDGKMRNGRSPLNSYGKGLMHRFDNGMLKAGATYKLDGRNFFIANVSYGTRAPLADNVYIAPRIKDDVTSELNSERIVSADLSYSFNYNRVRGMITGFWTNIYDATERSSFYDDNFSTYTNYVLSGVNKTYKGVEAGIAVKVLPDLTVSFAGTFSRYQYKNRPKGTRSFENGVLPDTTQTVYLKNFYVSGTPQTALNLAINYNAPKMWFFEVNATWMDDSYIDLSPIRHEYMPDLISFAGDREAYEAKVREITAQEKLRDCFLLNASIGKVWYVNRKLSLNFNLNVSNILNKKNIQTGGYQQSRFDYNNYDVNKYPSRFYYTQGIRIFANIGVRF</sequence>
<dbReference type="Gene3D" id="2.60.40.1120">
    <property type="entry name" value="Carboxypeptidase-like, regulatory domain"/>
    <property type="match status" value="1"/>
</dbReference>
<dbReference type="Pfam" id="PF13715">
    <property type="entry name" value="CarbopepD_reg_2"/>
    <property type="match status" value="1"/>
</dbReference>
<keyword evidence="2" id="KW-0472">Membrane</keyword>
<feature type="chain" id="PRO_5039089802" evidence="4">
    <location>
        <begin position="20"/>
        <end position="915"/>
    </location>
</feature>
<name>A0A9D9NJA3_9BACT</name>
<feature type="signal peptide" evidence="4">
    <location>
        <begin position="1"/>
        <end position="19"/>
    </location>
</feature>
<reference evidence="5" key="1">
    <citation type="submission" date="2020-10" db="EMBL/GenBank/DDBJ databases">
        <authorList>
            <person name="Gilroy R."/>
        </authorList>
    </citation>
    <scope>NUCLEOTIDE SEQUENCE</scope>
    <source>
        <strain evidence="5">6919</strain>
    </source>
</reference>
<evidence type="ECO:0000313" key="6">
    <source>
        <dbReference type="Proteomes" id="UP000823598"/>
    </source>
</evidence>
<keyword evidence="4" id="KW-0732">Signal</keyword>
<dbReference type="SUPFAM" id="SSF49464">
    <property type="entry name" value="Carboxypeptidase regulatory domain-like"/>
    <property type="match status" value="1"/>
</dbReference>
<dbReference type="Gene3D" id="2.40.170.20">
    <property type="entry name" value="TonB-dependent receptor, beta-barrel domain"/>
    <property type="match status" value="1"/>
</dbReference>
<dbReference type="InterPro" id="IPR036942">
    <property type="entry name" value="Beta-barrel_TonB_sf"/>
</dbReference>
<comment type="caution">
    <text evidence="5">The sequence shown here is derived from an EMBL/GenBank/DDBJ whole genome shotgun (WGS) entry which is preliminary data.</text>
</comment>
<organism evidence="5 6">
    <name type="scientific">Candidatus Limisoma faecipullorum</name>
    <dbReference type="NCBI Taxonomy" id="2840854"/>
    <lineage>
        <taxon>Bacteria</taxon>
        <taxon>Pseudomonadati</taxon>
        <taxon>Bacteroidota</taxon>
        <taxon>Bacteroidia</taxon>
        <taxon>Bacteroidales</taxon>
        <taxon>Candidatus Limisoma</taxon>
    </lineage>
</organism>
<dbReference type="SUPFAM" id="SSF56935">
    <property type="entry name" value="Porins"/>
    <property type="match status" value="1"/>
</dbReference>
<keyword evidence="5" id="KW-0675">Receptor</keyword>
<evidence type="ECO:0000256" key="3">
    <source>
        <dbReference type="ARBA" id="ARBA00023237"/>
    </source>
</evidence>
<evidence type="ECO:0000256" key="1">
    <source>
        <dbReference type="ARBA" id="ARBA00004442"/>
    </source>
</evidence>
<proteinExistence type="predicted"/>
<dbReference type="GO" id="GO:0009279">
    <property type="term" value="C:cell outer membrane"/>
    <property type="evidence" value="ECO:0007669"/>
    <property type="project" value="UniProtKB-SubCell"/>
</dbReference>
<dbReference type="EMBL" id="JADIMC010000034">
    <property type="protein sequence ID" value="MBO8475939.1"/>
    <property type="molecule type" value="Genomic_DNA"/>
</dbReference>
<keyword evidence="3" id="KW-0998">Cell outer membrane</keyword>
<reference evidence="5" key="2">
    <citation type="journal article" date="2021" name="PeerJ">
        <title>Extensive microbial diversity within the chicken gut microbiome revealed by metagenomics and culture.</title>
        <authorList>
            <person name="Gilroy R."/>
            <person name="Ravi A."/>
            <person name="Getino M."/>
            <person name="Pursley I."/>
            <person name="Horton D.L."/>
            <person name="Alikhan N.F."/>
            <person name="Baker D."/>
            <person name="Gharbi K."/>
            <person name="Hall N."/>
            <person name="Watson M."/>
            <person name="Adriaenssens E.M."/>
            <person name="Foster-Nyarko E."/>
            <person name="Jarju S."/>
            <person name="Secka A."/>
            <person name="Antonio M."/>
            <person name="Oren A."/>
            <person name="Chaudhuri R.R."/>
            <person name="La Ragione R."/>
            <person name="Hildebrand F."/>
            <person name="Pallen M.J."/>
        </authorList>
    </citation>
    <scope>NUCLEOTIDE SEQUENCE</scope>
    <source>
        <strain evidence="5">6919</strain>
    </source>
</reference>
<evidence type="ECO:0000256" key="2">
    <source>
        <dbReference type="ARBA" id="ARBA00023136"/>
    </source>
</evidence>
<dbReference type="InterPro" id="IPR008969">
    <property type="entry name" value="CarboxyPept-like_regulatory"/>
</dbReference>
<dbReference type="AlphaFoldDB" id="A0A9D9NJA3"/>